<dbReference type="InterPro" id="IPR010327">
    <property type="entry name" value="FldB/FldC_alpha/beta"/>
</dbReference>
<dbReference type="Gene3D" id="3.40.50.11890">
    <property type="match status" value="1"/>
</dbReference>
<accession>A0A1H5DKR5</accession>
<dbReference type="Proteomes" id="UP000183407">
    <property type="component" value="Unassembled WGS sequence"/>
</dbReference>
<dbReference type="Gene3D" id="1.20.1270.370">
    <property type="match status" value="1"/>
</dbReference>
<dbReference type="Gene3D" id="3.40.50.11900">
    <property type="match status" value="1"/>
</dbReference>
<dbReference type="AlphaFoldDB" id="A0A1H5DKR5"/>
<protein>
    <submittedName>
        <fullName evidence="1">Benzoyl-CoA reductase/2-hydroxyglutaryl-CoA dehydratase subunit, BcrC/BadD/HgdB</fullName>
    </submittedName>
</protein>
<gene>
    <name evidence="1" type="ORF">SAMN04490220_5572</name>
</gene>
<sequence length="380" mass="41535">MTVWTASDRVQRWYESRFDQARAATGRPVIGVVGVDVPVEIIESCGARAYRLSAVDRQPTVEAVRLLGGAVDASAHSILDQILAGDFDFLRGLVISRDSQSSLRLFYVLRALAAEGRTVPPIHLVDLLHIRRESTRKYNVDQIDKFAAAVAQWTGRTHTIENLRTACTVRAELAGRLREVRARRSAEEPTVSGTTALRLYALSQTVPPEESLSLTDSILSAREPVAGRVRIFVTGSAHDHDHDYAALEAGGAQVVGEDHSWGDPLADLWTEVGEATHLGAAHSTIAAHRLQCSPLAQTSGLGERARYSAECVRRSGAQAVLSLVRRNDPAPGWDYPSLVEELDSVVPTAKLTGATYSWQREELVAAIEQLEREECEASTR</sequence>
<dbReference type="EMBL" id="FNTL01000004">
    <property type="protein sequence ID" value="SED79387.1"/>
    <property type="molecule type" value="Genomic_DNA"/>
</dbReference>
<dbReference type="Pfam" id="PF06050">
    <property type="entry name" value="HGD-D"/>
    <property type="match status" value="1"/>
</dbReference>
<proteinExistence type="predicted"/>
<dbReference type="OrthoDB" id="4578012at2"/>
<evidence type="ECO:0000313" key="1">
    <source>
        <dbReference type="EMBL" id="SED79387.1"/>
    </source>
</evidence>
<name>A0A1H5DKR5_RHOJO</name>
<organism evidence="1 2">
    <name type="scientific">Rhodococcus jostii</name>
    <dbReference type="NCBI Taxonomy" id="132919"/>
    <lineage>
        <taxon>Bacteria</taxon>
        <taxon>Bacillati</taxon>
        <taxon>Actinomycetota</taxon>
        <taxon>Actinomycetes</taxon>
        <taxon>Mycobacteriales</taxon>
        <taxon>Nocardiaceae</taxon>
        <taxon>Rhodococcus</taxon>
    </lineage>
</organism>
<reference evidence="2" key="1">
    <citation type="submission" date="2016-10" db="EMBL/GenBank/DDBJ databases">
        <authorList>
            <person name="Varghese N."/>
        </authorList>
    </citation>
    <scope>NUCLEOTIDE SEQUENCE [LARGE SCALE GENOMIC DNA]</scope>
    <source>
        <strain evidence="2">DSM 44719</strain>
    </source>
</reference>
<evidence type="ECO:0000313" key="2">
    <source>
        <dbReference type="Proteomes" id="UP000183407"/>
    </source>
</evidence>